<gene>
    <name evidence="2" type="ORF">GCM10009854_40920</name>
</gene>
<name>A0ABN3GR75_9PSEU</name>
<comment type="cofactor">
    <cofactor evidence="1">
        <name>Zn(2+)</name>
        <dbReference type="ChEBI" id="CHEBI:29105"/>
    </cofactor>
</comment>
<dbReference type="PANTHER" id="PTHR30304:SF0">
    <property type="entry name" value="D-TAGATOSE-1,6-BISPHOSPHATE ALDOLASE SUBUNIT GATY-RELATED"/>
    <property type="match status" value="1"/>
</dbReference>
<dbReference type="NCBIfam" id="TIGR00167">
    <property type="entry name" value="cbbA"/>
    <property type="match status" value="1"/>
</dbReference>
<evidence type="ECO:0000256" key="1">
    <source>
        <dbReference type="ARBA" id="ARBA00001947"/>
    </source>
</evidence>
<dbReference type="Pfam" id="PF01116">
    <property type="entry name" value="F_bP_aldolase"/>
    <property type="match status" value="1"/>
</dbReference>
<comment type="caution">
    <text evidence="2">The sequence shown here is derived from an EMBL/GenBank/DDBJ whole genome shotgun (WGS) entry which is preliminary data.</text>
</comment>
<evidence type="ECO:0000313" key="3">
    <source>
        <dbReference type="Proteomes" id="UP001501218"/>
    </source>
</evidence>
<dbReference type="Proteomes" id="UP001501218">
    <property type="component" value="Unassembled WGS sequence"/>
</dbReference>
<keyword evidence="3" id="KW-1185">Reference proteome</keyword>
<evidence type="ECO:0000313" key="2">
    <source>
        <dbReference type="EMBL" id="GAA2358357.1"/>
    </source>
</evidence>
<dbReference type="PROSITE" id="PS00806">
    <property type="entry name" value="ALDOLASE_CLASS_II_2"/>
    <property type="match status" value="1"/>
</dbReference>
<reference evidence="2 3" key="1">
    <citation type="journal article" date="2019" name="Int. J. Syst. Evol. Microbiol.">
        <title>The Global Catalogue of Microorganisms (GCM) 10K type strain sequencing project: providing services to taxonomists for standard genome sequencing and annotation.</title>
        <authorList>
            <consortium name="The Broad Institute Genomics Platform"/>
            <consortium name="The Broad Institute Genome Sequencing Center for Infectious Disease"/>
            <person name="Wu L."/>
            <person name="Ma J."/>
        </authorList>
    </citation>
    <scope>NUCLEOTIDE SEQUENCE [LARGE SCALE GENOMIC DNA]</scope>
    <source>
        <strain evidence="2 3">JCM 16221</strain>
    </source>
</reference>
<protein>
    <submittedName>
        <fullName evidence="2">Class II fructose-1,6-bisphosphate aldolase</fullName>
    </submittedName>
</protein>
<dbReference type="InterPro" id="IPR050246">
    <property type="entry name" value="Class_II_FBP_aldolase"/>
</dbReference>
<proteinExistence type="predicted"/>
<accession>A0ABN3GR75</accession>
<dbReference type="PIRSF" id="PIRSF001359">
    <property type="entry name" value="F_bP_aldolase_II"/>
    <property type="match status" value="1"/>
</dbReference>
<dbReference type="SUPFAM" id="SSF51569">
    <property type="entry name" value="Aldolase"/>
    <property type="match status" value="1"/>
</dbReference>
<dbReference type="Gene3D" id="3.20.20.70">
    <property type="entry name" value="Aldolase class I"/>
    <property type="match status" value="1"/>
</dbReference>
<sequence>MLSQGTAVISNASVDGRAVGAFATYNLEQVEAVVAAGEQTELPVLLLAGSSHFRHANRRLLAVLALTAAEHARTEVGVHLDHCRDLDELRWCVEAGYSSVMYDGSHDPFEQNVAGTADAVRIAHDRGVWVEGELGAVGGDEDVSTGVRTGAMTDPQQAAEFVDRTGVDALAVAVGNVHGFSPDARLDLERLAEIRQAVSVPLVLHGASGLPAEEVRKAIKLGVAKINVNAELRRAYLDAAAAALPDLVEGADAVGMWRAGRQAVQQQVVETLLAYGT</sequence>
<dbReference type="PANTHER" id="PTHR30304">
    <property type="entry name" value="D-TAGATOSE-1,6-BISPHOSPHATE ALDOLASE"/>
    <property type="match status" value="1"/>
</dbReference>
<organism evidence="2 3">
    <name type="scientific">Saccharopolyspora halophila</name>
    <dbReference type="NCBI Taxonomy" id="405551"/>
    <lineage>
        <taxon>Bacteria</taxon>
        <taxon>Bacillati</taxon>
        <taxon>Actinomycetota</taxon>
        <taxon>Actinomycetes</taxon>
        <taxon>Pseudonocardiales</taxon>
        <taxon>Pseudonocardiaceae</taxon>
        <taxon>Saccharopolyspora</taxon>
    </lineage>
</organism>
<dbReference type="InterPro" id="IPR013785">
    <property type="entry name" value="Aldolase_TIM"/>
</dbReference>
<dbReference type="EMBL" id="BAAARA010000019">
    <property type="protein sequence ID" value="GAA2358357.1"/>
    <property type="molecule type" value="Genomic_DNA"/>
</dbReference>
<dbReference type="InterPro" id="IPR000771">
    <property type="entry name" value="FBA_II"/>
</dbReference>
<dbReference type="CDD" id="cd00947">
    <property type="entry name" value="TBP_aldolase_IIB"/>
    <property type="match status" value="1"/>
</dbReference>